<comment type="caution">
    <text evidence="1">The sequence shown here is derived from an EMBL/GenBank/DDBJ whole genome shotgun (WGS) entry which is preliminary data.</text>
</comment>
<dbReference type="Gramene" id="OIT06579">
    <property type="protein sequence ID" value="OIT06579"/>
    <property type="gene ID" value="A4A49_12184"/>
</dbReference>
<gene>
    <name evidence="1" type="ORF">A4A49_12184</name>
</gene>
<evidence type="ECO:0000313" key="1">
    <source>
        <dbReference type="EMBL" id="OIT06579.1"/>
    </source>
</evidence>
<evidence type="ECO:0000313" key="2">
    <source>
        <dbReference type="Proteomes" id="UP000187609"/>
    </source>
</evidence>
<keyword evidence="2" id="KW-1185">Reference proteome</keyword>
<organism evidence="1 2">
    <name type="scientific">Nicotiana attenuata</name>
    <name type="common">Coyote tobacco</name>
    <dbReference type="NCBI Taxonomy" id="49451"/>
    <lineage>
        <taxon>Eukaryota</taxon>
        <taxon>Viridiplantae</taxon>
        <taxon>Streptophyta</taxon>
        <taxon>Embryophyta</taxon>
        <taxon>Tracheophyta</taxon>
        <taxon>Spermatophyta</taxon>
        <taxon>Magnoliopsida</taxon>
        <taxon>eudicotyledons</taxon>
        <taxon>Gunneridae</taxon>
        <taxon>Pentapetalae</taxon>
        <taxon>asterids</taxon>
        <taxon>lamiids</taxon>
        <taxon>Solanales</taxon>
        <taxon>Solanaceae</taxon>
        <taxon>Nicotianoideae</taxon>
        <taxon>Nicotianeae</taxon>
        <taxon>Nicotiana</taxon>
    </lineage>
</organism>
<reference evidence="1" key="1">
    <citation type="submission" date="2016-11" db="EMBL/GenBank/DDBJ databases">
        <title>The genome of Nicotiana attenuata.</title>
        <authorList>
            <person name="Xu S."/>
            <person name="Brockmoeller T."/>
            <person name="Gaquerel E."/>
            <person name="Navarro A."/>
            <person name="Kuhl H."/>
            <person name="Gase K."/>
            <person name="Ling Z."/>
            <person name="Zhou W."/>
            <person name="Kreitzer C."/>
            <person name="Stanke M."/>
            <person name="Tang H."/>
            <person name="Lyons E."/>
            <person name="Pandey P."/>
            <person name="Pandey S.P."/>
            <person name="Timmermann B."/>
            <person name="Baldwin I.T."/>
        </authorList>
    </citation>
    <scope>NUCLEOTIDE SEQUENCE [LARGE SCALE GENOMIC DNA]</scope>
    <source>
        <strain evidence="1">UT</strain>
    </source>
</reference>
<protein>
    <submittedName>
        <fullName evidence="1">Uncharacterized protein</fullName>
    </submittedName>
</protein>
<proteinExistence type="predicted"/>
<dbReference type="AlphaFoldDB" id="A0A1J6J6S1"/>
<accession>A0A1J6J6S1</accession>
<sequence length="86" mass="9754">MKIPTNRSRKRMNLESNSLSNLKMFKTVNFDLRQGFESESTSTDFDEKPRHSPEKTVKQAFGLLTVFSPFFVHCPCFSVASACACV</sequence>
<dbReference type="EMBL" id="MJEQ01037184">
    <property type="protein sequence ID" value="OIT06579.1"/>
    <property type="molecule type" value="Genomic_DNA"/>
</dbReference>
<dbReference type="Proteomes" id="UP000187609">
    <property type="component" value="Unassembled WGS sequence"/>
</dbReference>
<name>A0A1J6J6S1_NICAT</name>